<dbReference type="PANTHER" id="PTHR43132">
    <property type="entry name" value="ARSENICAL RESISTANCE OPERON REPRESSOR ARSR-RELATED"/>
    <property type="match status" value="1"/>
</dbReference>
<dbReference type="Pfam" id="PF01022">
    <property type="entry name" value="HTH_5"/>
    <property type="match status" value="1"/>
</dbReference>
<feature type="domain" description="HTH arsR-type" evidence="4">
    <location>
        <begin position="26"/>
        <end position="121"/>
    </location>
</feature>
<keyword evidence="1" id="KW-0805">Transcription regulation</keyword>
<dbReference type="InterPro" id="IPR036390">
    <property type="entry name" value="WH_DNA-bd_sf"/>
</dbReference>
<reference evidence="6" key="1">
    <citation type="submission" date="2016-07" db="EMBL/GenBank/DDBJ databases">
        <title>Sequence Frankia sp. strain CcI1.17.</title>
        <authorList>
            <person name="Ghodhbane-Gtari F."/>
            <person name="Swanson E."/>
            <person name="Gueddou A."/>
            <person name="Morris K."/>
            <person name="Hezbri K."/>
            <person name="Ktari A."/>
            <person name="Nouioui I."/>
            <person name="Abebe-Akele F."/>
            <person name="Simpson S."/>
            <person name="Thomas K."/>
            <person name="Gtari M."/>
            <person name="Tisa L.S."/>
            <person name="Hurst S."/>
        </authorList>
    </citation>
    <scope>NUCLEOTIDE SEQUENCE [LARGE SCALE GENOMIC DNA]</scope>
    <source>
        <strain evidence="6">Cc1.17</strain>
    </source>
</reference>
<dbReference type="NCBIfam" id="NF033788">
    <property type="entry name" value="HTH_metalloreg"/>
    <property type="match status" value="1"/>
</dbReference>
<dbReference type="CDD" id="cd00090">
    <property type="entry name" value="HTH_ARSR"/>
    <property type="match status" value="1"/>
</dbReference>
<dbReference type="RefSeq" id="WP_071084834.1">
    <property type="nucleotide sequence ID" value="NZ_MBLM01000116.1"/>
</dbReference>
<dbReference type="SMART" id="SM00418">
    <property type="entry name" value="HTH_ARSR"/>
    <property type="match status" value="1"/>
</dbReference>
<keyword evidence="6" id="KW-1185">Reference proteome</keyword>
<dbReference type="EMBL" id="MBLM01000116">
    <property type="protein sequence ID" value="OHV36527.1"/>
    <property type="molecule type" value="Genomic_DNA"/>
</dbReference>
<name>A0A1S1QS39_9ACTN</name>
<dbReference type="GO" id="GO:0003677">
    <property type="term" value="F:DNA binding"/>
    <property type="evidence" value="ECO:0007669"/>
    <property type="project" value="UniProtKB-KW"/>
</dbReference>
<evidence type="ECO:0000313" key="5">
    <source>
        <dbReference type="EMBL" id="OHV36527.1"/>
    </source>
</evidence>
<gene>
    <name evidence="5" type="ORF">CC117_17795</name>
</gene>
<evidence type="ECO:0000256" key="1">
    <source>
        <dbReference type="ARBA" id="ARBA00023015"/>
    </source>
</evidence>
<dbReference type="AlphaFoldDB" id="A0A1S1QS39"/>
<proteinExistence type="predicted"/>
<evidence type="ECO:0000256" key="2">
    <source>
        <dbReference type="ARBA" id="ARBA00023125"/>
    </source>
</evidence>
<dbReference type="InterPro" id="IPR036388">
    <property type="entry name" value="WH-like_DNA-bd_sf"/>
</dbReference>
<evidence type="ECO:0000313" key="6">
    <source>
        <dbReference type="Proteomes" id="UP000179627"/>
    </source>
</evidence>
<dbReference type="PANTHER" id="PTHR43132:SF6">
    <property type="entry name" value="HTH-TYPE TRANSCRIPTIONAL REPRESSOR CZRA"/>
    <property type="match status" value="1"/>
</dbReference>
<keyword evidence="3" id="KW-0804">Transcription</keyword>
<organism evidence="5 6">
    <name type="scientific">Parafrankia colletiae</name>
    <dbReference type="NCBI Taxonomy" id="573497"/>
    <lineage>
        <taxon>Bacteria</taxon>
        <taxon>Bacillati</taxon>
        <taxon>Actinomycetota</taxon>
        <taxon>Actinomycetes</taxon>
        <taxon>Frankiales</taxon>
        <taxon>Frankiaceae</taxon>
        <taxon>Parafrankia</taxon>
    </lineage>
</organism>
<evidence type="ECO:0000256" key="3">
    <source>
        <dbReference type="ARBA" id="ARBA00023163"/>
    </source>
</evidence>
<keyword evidence="2" id="KW-0238">DNA-binding</keyword>
<dbReference type="SUPFAM" id="SSF46785">
    <property type="entry name" value="Winged helix' DNA-binding domain"/>
    <property type="match status" value="1"/>
</dbReference>
<dbReference type="InterPro" id="IPR051011">
    <property type="entry name" value="Metal_resp_trans_reg"/>
</dbReference>
<sequence>MHRLDARAQHRLIDGDRACDAVAAIGDRADVARWAGVFAMLGEPGRLAILLAIHYAGPISVSDLAAAVGMNDAAVSQALRLLRHQQAVVAERDGRVIRYRLVDPVVGDLLTRVHPEPVLHHGPAAHAR</sequence>
<dbReference type="InterPro" id="IPR011991">
    <property type="entry name" value="ArsR-like_HTH"/>
</dbReference>
<dbReference type="OrthoDB" id="9810923at2"/>
<accession>A0A1S1QS39</accession>
<dbReference type="Gene3D" id="1.10.10.10">
    <property type="entry name" value="Winged helix-like DNA-binding domain superfamily/Winged helix DNA-binding domain"/>
    <property type="match status" value="1"/>
</dbReference>
<dbReference type="PRINTS" id="PR00778">
    <property type="entry name" value="HTHARSR"/>
</dbReference>
<dbReference type="Proteomes" id="UP000179627">
    <property type="component" value="Unassembled WGS sequence"/>
</dbReference>
<dbReference type="InterPro" id="IPR001845">
    <property type="entry name" value="HTH_ArsR_DNA-bd_dom"/>
</dbReference>
<dbReference type="GO" id="GO:0003700">
    <property type="term" value="F:DNA-binding transcription factor activity"/>
    <property type="evidence" value="ECO:0007669"/>
    <property type="project" value="InterPro"/>
</dbReference>
<evidence type="ECO:0000259" key="4">
    <source>
        <dbReference type="PROSITE" id="PS50987"/>
    </source>
</evidence>
<protein>
    <submittedName>
        <fullName evidence="5">MarR family transcriptional regulator</fullName>
    </submittedName>
</protein>
<dbReference type="PROSITE" id="PS50987">
    <property type="entry name" value="HTH_ARSR_2"/>
    <property type="match status" value="1"/>
</dbReference>
<comment type="caution">
    <text evidence="5">The sequence shown here is derived from an EMBL/GenBank/DDBJ whole genome shotgun (WGS) entry which is preliminary data.</text>
</comment>